<dbReference type="Gene3D" id="3.30.110.40">
    <property type="entry name" value="TusA-like domain"/>
    <property type="match status" value="1"/>
</dbReference>
<evidence type="ECO:0000313" key="2">
    <source>
        <dbReference type="Proteomes" id="UP000679335"/>
    </source>
</evidence>
<organism evidence="1 2">
    <name type="scientific">Cellulomonas dongxiuzhuiae</name>
    <dbReference type="NCBI Taxonomy" id="2819979"/>
    <lineage>
        <taxon>Bacteria</taxon>
        <taxon>Bacillati</taxon>
        <taxon>Actinomycetota</taxon>
        <taxon>Actinomycetes</taxon>
        <taxon>Micrococcales</taxon>
        <taxon>Cellulomonadaceae</taxon>
        <taxon>Cellulomonas</taxon>
    </lineage>
</organism>
<proteinExistence type="predicted"/>
<protein>
    <submittedName>
        <fullName evidence="1">Sulfurtransferase TusA family protein</fullName>
    </submittedName>
</protein>
<dbReference type="InterPro" id="IPR036868">
    <property type="entry name" value="TusA-like_sf"/>
</dbReference>
<dbReference type="EMBL" id="CP076023">
    <property type="protein sequence ID" value="QWC17678.1"/>
    <property type="molecule type" value="Genomic_DNA"/>
</dbReference>
<evidence type="ECO:0000313" key="1">
    <source>
        <dbReference type="EMBL" id="QWC17678.1"/>
    </source>
</evidence>
<accession>A0ABX8GNB1</accession>
<sequence length="109" mass="11405">MSVSPTRTTLPIVTDAREVVTIDGGDLGCARLLLLLRDRVATLPAGTVVHLVTADPVAPIDLPVWCHMTGHTYLGVVGGVDRPTYAVAVAARPAATDARNPWRRGPGAS</sequence>
<reference evidence="1 2" key="1">
    <citation type="submission" date="2021-05" db="EMBL/GenBank/DDBJ databases">
        <title>Novel species in genus Cellulomonas.</title>
        <authorList>
            <person name="Zhang G."/>
        </authorList>
    </citation>
    <scope>NUCLEOTIDE SEQUENCE [LARGE SCALE GENOMIC DNA]</scope>
    <source>
        <strain evidence="2">zg-ZUI157</strain>
    </source>
</reference>
<dbReference type="SUPFAM" id="SSF64307">
    <property type="entry name" value="SirA-like"/>
    <property type="match status" value="1"/>
</dbReference>
<name>A0ABX8GNB1_9CELL</name>
<dbReference type="Proteomes" id="UP000679335">
    <property type="component" value="Chromosome"/>
</dbReference>
<keyword evidence="2" id="KW-1185">Reference proteome</keyword>
<gene>
    <name evidence="1" type="ORF">KKR89_01305</name>
</gene>